<protein>
    <recommendedName>
        <fullName evidence="3 13">Beta-ketoacyl-[acyl-carrier-protein] synthase III</fullName>
        <shortName evidence="13">Beta-ketoacyl-ACP synthase III</shortName>
        <shortName evidence="13">KAS III</shortName>
        <ecNumber evidence="3 13">2.3.1.180</ecNumber>
    </recommendedName>
    <alternativeName>
        <fullName evidence="13">3-oxoacyl-[acyl-carrier-protein] synthase 3</fullName>
    </alternativeName>
    <alternativeName>
        <fullName evidence="13">3-oxoacyl-[acyl-carrier-protein] synthase III</fullName>
    </alternativeName>
</protein>
<dbReference type="Pfam" id="PF08545">
    <property type="entry name" value="ACP_syn_III"/>
    <property type="match status" value="1"/>
</dbReference>
<organism evidence="16 17">
    <name type="scientific">Hydrogenothermus marinus</name>
    <dbReference type="NCBI Taxonomy" id="133270"/>
    <lineage>
        <taxon>Bacteria</taxon>
        <taxon>Pseudomonadati</taxon>
        <taxon>Aquificota</taxon>
        <taxon>Aquificia</taxon>
        <taxon>Aquificales</taxon>
        <taxon>Hydrogenothermaceae</taxon>
        <taxon>Hydrogenothermus</taxon>
    </lineage>
</organism>
<dbReference type="EC" id="2.3.1.180" evidence="3 13"/>
<evidence type="ECO:0000256" key="8">
    <source>
        <dbReference type="ARBA" id="ARBA00023098"/>
    </source>
</evidence>
<dbReference type="PANTHER" id="PTHR34069">
    <property type="entry name" value="3-OXOACYL-[ACYL-CARRIER-PROTEIN] SYNTHASE 3"/>
    <property type="match status" value="1"/>
</dbReference>
<comment type="caution">
    <text evidence="16">The sequence shown here is derived from an EMBL/GenBank/DDBJ whole genome shotgun (WGS) entry which is preliminary data.</text>
</comment>
<comment type="catalytic activity">
    <reaction evidence="12">
        <text>malonyl-[ACP] + acetyl-CoA + H(+) = 3-oxobutanoyl-[ACP] + CO2 + CoA</text>
        <dbReference type="Rhea" id="RHEA:12080"/>
        <dbReference type="Rhea" id="RHEA-COMP:9623"/>
        <dbReference type="Rhea" id="RHEA-COMP:9625"/>
        <dbReference type="ChEBI" id="CHEBI:15378"/>
        <dbReference type="ChEBI" id="CHEBI:16526"/>
        <dbReference type="ChEBI" id="CHEBI:57287"/>
        <dbReference type="ChEBI" id="CHEBI:57288"/>
        <dbReference type="ChEBI" id="CHEBI:78449"/>
        <dbReference type="ChEBI" id="CHEBI:78450"/>
        <dbReference type="EC" id="2.3.1.180"/>
    </reaction>
    <physiologicalReaction direction="left-to-right" evidence="12">
        <dbReference type="Rhea" id="RHEA:12081"/>
    </physiologicalReaction>
</comment>
<dbReference type="GO" id="GO:0033818">
    <property type="term" value="F:beta-ketoacyl-acyl-carrier-protein synthase III activity"/>
    <property type="evidence" value="ECO:0007669"/>
    <property type="project" value="UniProtKB-UniRule"/>
</dbReference>
<dbReference type="NCBIfam" id="TIGR00747">
    <property type="entry name" value="fabH"/>
    <property type="match status" value="1"/>
</dbReference>
<accession>A0A3M0B811</accession>
<evidence type="ECO:0000256" key="4">
    <source>
        <dbReference type="ARBA" id="ARBA00022490"/>
    </source>
</evidence>
<dbReference type="GO" id="GO:0004315">
    <property type="term" value="F:3-oxoacyl-[acyl-carrier-protein] synthase activity"/>
    <property type="evidence" value="ECO:0007669"/>
    <property type="project" value="InterPro"/>
</dbReference>
<dbReference type="Gene3D" id="3.40.47.10">
    <property type="match status" value="1"/>
</dbReference>
<comment type="pathway">
    <text evidence="1 13">Lipid metabolism; fatty acid biosynthesis.</text>
</comment>
<dbReference type="FunFam" id="3.40.47.10:FF:000004">
    <property type="entry name" value="3-oxoacyl-[acyl-carrier-protein] synthase 3"/>
    <property type="match status" value="1"/>
</dbReference>
<proteinExistence type="inferred from homology"/>
<dbReference type="PANTHER" id="PTHR34069:SF2">
    <property type="entry name" value="BETA-KETOACYL-[ACYL-CARRIER-PROTEIN] SYNTHASE III"/>
    <property type="match status" value="1"/>
</dbReference>
<evidence type="ECO:0000256" key="12">
    <source>
        <dbReference type="ARBA" id="ARBA00051096"/>
    </source>
</evidence>
<dbReference type="NCBIfam" id="NF006829">
    <property type="entry name" value="PRK09352.1"/>
    <property type="match status" value="1"/>
</dbReference>
<keyword evidence="5 13" id="KW-0444">Lipid biosynthesis</keyword>
<feature type="domain" description="Beta-ketoacyl-[acyl-carrier-protein] synthase III C-terminal" evidence="14">
    <location>
        <begin position="221"/>
        <end position="310"/>
    </location>
</feature>
<keyword evidence="8 13" id="KW-0443">Lipid metabolism</keyword>
<keyword evidence="7 13" id="KW-0276">Fatty acid metabolism</keyword>
<dbReference type="EMBL" id="REFO01000013">
    <property type="protein sequence ID" value="RMA93291.1"/>
    <property type="molecule type" value="Genomic_DNA"/>
</dbReference>
<dbReference type="RefSeq" id="WP_121923460.1">
    <property type="nucleotide sequence ID" value="NZ_REFO01000013.1"/>
</dbReference>
<dbReference type="InterPro" id="IPR013747">
    <property type="entry name" value="ACP_syn_III_C"/>
</dbReference>
<evidence type="ECO:0000256" key="11">
    <source>
        <dbReference type="ARBA" id="ARBA00023315"/>
    </source>
</evidence>
<keyword evidence="4 13" id="KW-0963">Cytoplasm</keyword>
<feature type="region of interest" description="ACP-binding" evidence="13">
    <location>
        <begin position="238"/>
        <end position="242"/>
    </location>
</feature>
<dbReference type="GO" id="GO:0006633">
    <property type="term" value="P:fatty acid biosynthetic process"/>
    <property type="evidence" value="ECO:0007669"/>
    <property type="project" value="UniProtKB-UniRule"/>
</dbReference>
<keyword evidence="10 13" id="KW-0511">Multifunctional enzyme</keyword>
<evidence type="ECO:0000256" key="5">
    <source>
        <dbReference type="ARBA" id="ARBA00022516"/>
    </source>
</evidence>
<comment type="domain">
    <text evidence="13">The last Arg residue of the ACP-binding site is essential for the weak association between ACP/AcpP and FabH.</text>
</comment>
<evidence type="ECO:0000256" key="9">
    <source>
        <dbReference type="ARBA" id="ARBA00023160"/>
    </source>
</evidence>
<dbReference type="OrthoDB" id="9815506at2"/>
<dbReference type="Proteomes" id="UP000280842">
    <property type="component" value="Unassembled WGS sequence"/>
</dbReference>
<dbReference type="HAMAP" id="MF_01815">
    <property type="entry name" value="FabH"/>
    <property type="match status" value="1"/>
</dbReference>
<evidence type="ECO:0000256" key="1">
    <source>
        <dbReference type="ARBA" id="ARBA00005194"/>
    </source>
</evidence>
<dbReference type="SUPFAM" id="SSF53901">
    <property type="entry name" value="Thiolase-like"/>
    <property type="match status" value="1"/>
</dbReference>
<evidence type="ECO:0000259" key="14">
    <source>
        <dbReference type="Pfam" id="PF08541"/>
    </source>
</evidence>
<evidence type="ECO:0000256" key="7">
    <source>
        <dbReference type="ARBA" id="ARBA00022832"/>
    </source>
</evidence>
<dbReference type="InterPro" id="IPR013751">
    <property type="entry name" value="ACP_syn_III_N"/>
</dbReference>
<reference evidence="16 17" key="1">
    <citation type="submission" date="2018-10" db="EMBL/GenBank/DDBJ databases">
        <title>Genomic Encyclopedia of Archaeal and Bacterial Type Strains, Phase II (KMG-II): from individual species to whole genera.</title>
        <authorList>
            <person name="Goeker M."/>
        </authorList>
    </citation>
    <scope>NUCLEOTIDE SEQUENCE [LARGE SCALE GENOMIC DNA]</scope>
    <source>
        <strain evidence="16 17">VM1</strain>
    </source>
</reference>
<feature type="domain" description="Beta-ketoacyl-[acyl-carrier-protein] synthase III N-terminal" evidence="15">
    <location>
        <begin position="106"/>
        <end position="184"/>
    </location>
</feature>
<keyword evidence="9 13" id="KW-0275">Fatty acid biosynthesis</keyword>
<keyword evidence="11 13" id="KW-0012">Acyltransferase</keyword>
<evidence type="ECO:0000313" key="17">
    <source>
        <dbReference type="Proteomes" id="UP000280842"/>
    </source>
</evidence>
<evidence type="ECO:0000256" key="6">
    <source>
        <dbReference type="ARBA" id="ARBA00022679"/>
    </source>
</evidence>
<evidence type="ECO:0000256" key="3">
    <source>
        <dbReference type="ARBA" id="ARBA00012333"/>
    </source>
</evidence>
<dbReference type="UniPathway" id="UPA00094"/>
<dbReference type="AlphaFoldDB" id="A0A3M0B811"/>
<comment type="subcellular location">
    <subcellularLocation>
        <location evidence="13">Cytoplasm</location>
    </subcellularLocation>
</comment>
<dbReference type="GO" id="GO:0005737">
    <property type="term" value="C:cytoplasm"/>
    <property type="evidence" value="ECO:0007669"/>
    <property type="project" value="UniProtKB-SubCell"/>
</dbReference>
<dbReference type="CDD" id="cd00830">
    <property type="entry name" value="KAS_III"/>
    <property type="match status" value="1"/>
</dbReference>
<dbReference type="InterPro" id="IPR004655">
    <property type="entry name" value="FabH"/>
</dbReference>
<evidence type="ECO:0000256" key="13">
    <source>
        <dbReference type="HAMAP-Rule" id="MF_01815"/>
    </source>
</evidence>
<gene>
    <name evidence="13" type="primary">fabH</name>
    <name evidence="16" type="ORF">CLV39_1353</name>
</gene>
<evidence type="ECO:0000256" key="2">
    <source>
        <dbReference type="ARBA" id="ARBA00008642"/>
    </source>
</evidence>
<keyword evidence="6 13" id="KW-0808">Transferase</keyword>
<feature type="active site" evidence="13">
    <location>
        <position position="112"/>
    </location>
</feature>
<feature type="active site" evidence="13">
    <location>
        <position position="267"/>
    </location>
</feature>
<evidence type="ECO:0000313" key="16">
    <source>
        <dbReference type="EMBL" id="RMA93291.1"/>
    </source>
</evidence>
<comment type="function">
    <text evidence="13">Catalyzes the condensation reaction of fatty acid synthesis by the addition to an acyl acceptor of two carbons from malonyl-ACP. Catalyzes the first condensation reaction which initiates fatty acid synthesis and may therefore play a role in governing the total rate of fatty acid production. Possesses both acetoacetyl-ACP synthase and acetyl transacylase activities. Its substrate specificity determines the biosynthesis of branched-chain and/or straight-chain of fatty acids.</text>
</comment>
<dbReference type="GO" id="GO:0044550">
    <property type="term" value="P:secondary metabolite biosynthetic process"/>
    <property type="evidence" value="ECO:0007669"/>
    <property type="project" value="TreeGrafter"/>
</dbReference>
<comment type="similarity">
    <text evidence="2 13">Belongs to the thiolase-like superfamily. FabH family.</text>
</comment>
<dbReference type="InterPro" id="IPR016039">
    <property type="entry name" value="Thiolase-like"/>
</dbReference>
<feature type="active site" evidence="13">
    <location>
        <position position="237"/>
    </location>
</feature>
<evidence type="ECO:0000259" key="15">
    <source>
        <dbReference type="Pfam" id="PF08545"/>
    </source>
</evidence>
<keyword evidence="17" id="KW-1185">Reference proteome</keyword>
<dbReference type="Pfam" id="PF08541">
    <property type="entry name" value="ACP_syn_III_C"/>
    <property type="match status" value="1"/>
</dbReference>
<name>A0A3M0B811_9AQUI</name>
<sequence>MGVEITGIGMYVPPRVITNQDLEKILDTSDEWITTRTGIKERRIAEEWEKTSDLAKKASEEAINSANINKSDIQAVIVATSTPDMIFPSTAALLADKLGLKKPMAFDISAACSGFIYALTIANSFIKSGQFENVLVVGAEVFSRIIDWEDRSTAVIFGDGAGAVVLSKTENDSDILSTVMHSDGSHGNSLYCPVGEKLRMKGRETFKLAIKSMEESSLQALKEANLTLNDIDLVIPHQANIRIIDALAERLKLDKSKVFSNIHKYGNTSAASIPIAFYEAVKEKRIKKGDNILFTAFGGGLTWGSIVLKY</sequence>
<comment type="subunit">
    <text evidence="13">Homodimer.</text>
</comment>
<evidence type="ECO:0000256" key="10">
    <source>
        <dbReference type="ARBA" id="ARBA00023268"/>
    </source>
</evidence>